<dbReference type="Pfam" id="PF09424">
    <property type="entry name" value="YqeY"/>
    <property type="match status" value="1"/>
</dbReference>
<dbReference type="InterPro" id="IPR019004">
    <property type="entry name" value="YqeY/Aim41"/>
</dbReference>
<evidence type="ECO:0000313" key="2">
    <source>
        <dbReference type="Proteomes" id="UP000188929"/>
    </source>
</evidence>
<dbReference type="SUPFAM" id="SSF89095">
    <property type="entry name" value="GatB/YqeY motif"/>
    <property type="match status" value="1"/>
</dbReference>
<keyword evidence="1" id="KW-0808">Transferase</keyword>
<dbReference type="STRING" id="1834516.BL253_30855"/>
<comment type="caution">
    <text evidence="1">The sequence shown here is derived from an EMBL/GenBank/DDBJ whole genome shotgun (WGS) entry which is preliminary data.</text>
</comment>
<dbReference type="GO" id="GO:0016740">
    <property type="term" value="F:transferase activity"/>
    <property type="evidence" value="ECO:0007669"/>
    <property type="project" value="UniProtKB-KW"/>
</dbReference>
<dbReference type="InterPro" id="IPR042184">
    <property type="entry name" value="YqeY/Aim41_N"/>
</dbReference>
<evidence type="ECO:0000313" key="1">
    <source>
        <dbReference type="EMBL" id="ONH24310.1"/>
    </source>
</evidence>
<reference evidence="2" key="1">
    <citation type="submission" date="2016-10" db="EMBL/GenBank/DDBJ databases">
        <title>Frankia sp. NRRL B-16386 Genome sequencing.</title>
        <authorList>
            <person name="Ghodhbane-Gtari F."/>
            <person name="Swanson E."/>
            <person name="Gueddou A."/>
            <person name="Hezbri K."/>
            <person name="Ktari K."/>
            <person name="Nouioui I."/>
            <person name="Morris K."/>
            <person name="Simpson S."/>
            <person name="Abebe-Akele F."/>
            <person name="Thomas K."/>
            <person name="Gtari M."/>
            <person name="Tisa L.S."/>
        </authorList>
    </citation>
    <scope>NUCLEOTIDE SEQUENCE [LARGE SCALE GENOMIC DNA]</scope>
    <source>
        <strain evidence="2">NRRL B-16386</strain>
    </source>
</reference>
<organism evidence="1 2">
    <name type="scientific">Pseudofrankia asymbiotica</name>
    <dbReference type="NCBI Taxonomy" id="1834516"/>
    <lineage>
        <taxon>Bacteria</taxon>
        <taxon>Bacillati</taxon>
        <taxon>Actinomycetota</taxon>
        <taxon>Actinomycetes</taxon>
        <taxon>Frankiales</taxon>
        <taxon>Frankiaceae</taxon>
        <taxon>Pseudofrankia</taxon>
    </lineage>
</organism>
<gene>
    <name evidence="1" type="ORF">BL253_30855</name>
</gene>
<dbReference type="InterPro" id="IPR023168">
    <property type="entry name" value="GatB_Yqey_C_2"/>
</dbReference>
<dbReference type="RefSeq" id="WP_076820916.1">
    <property type="nucleotide sequence ID" value="NZ_MOMC01000073.1"/>
</dbReference>
<sequence length="151" mass="15897">MSTLKERLRADLTTAMKARDELRTSTLRLALAAVKEAEVSGKTAHELSEAEVEKVLNREVSKRREASEAYAAAGRAEQATREGAEGDVLADYLPKRLGDDELAAIVEKALADGDFAGPRAIGPAMKAVQAVVAGRADGAKVAALVKARLAA</sequence>
<dbReference type="Gene3D" id="1.10.10.410">
    <property type="match status" value="1"/>
</dbReference>
<dbReference type="PANTHER" id="PTHR28055:SF1">
    <property type="entry name" value="ALTERED INHERITANCE OF MITOCHONDRIA PROTEIN 41, MITOCHONDRIAL"/>
    <property type="match status" value="1"/>
</dbReference>
<dbReference type="Gene3D" id="1.10.1510.10">
    <property type="entry name" value="Uncharacterised protein YqeY/AIM41 PF09424, N-terminal domain"/>
    <property type="match status" value="1"/>
</dbReference>
<name>A0A1V2I2I2_9ACTN</name>
<dbReference type="GO" id="GO:0016884">
    <property type="term" value="F:carbon-nitrogen ligase activity, with glutamine as amido-N-donor"/>
    <property type="evidence" value="ECO:0007669"/>
    <property type="project" value="InterPro"/>
</dbReference>
<dbReference type="Proteomes" id="UP000188929">
    <property type="component" value="Unassembled WGS sequence"/>
</dbReference>
<accession>A0A1V2I2I2</accession>
<dbReference type="EMBL" id="MOMC01000073">
    <property type="protein sequence ID" value="ONH24310.1"/>
    <property type="molecule type" value="Genomic_DNA"/>
</dbReference>
<keyword evidence="2" id="KW-1185">Reference proteome</keyword>
<dbReference type="AlphaFoldDB" id="A0A1V2I2I2"/>
<proteinExistence type="predicted"/>
<dbReference type="InterPro" id="IPR003789">
    <property type="entry name" value="Asn/Gln_tRNA_amidoTrase-B-like"/>
</dbReference>
<dbReference type="PANTHER" id="PTHR28055">
    <property type="entry name" value="ALTERED INHERITANCE OF MITOCHONDRIA PROTEIN 41, MITOCHONDRIAL"/>
    <property type="match status" value="1"/>
</dbReference>
<dbReference type="OrthoDB" id="5244551at2"/>
<protein>
    <submittedName>
        <fullName evidence="1">Glutamyl-tRNA amidotransferase</fullName>
    </submittedName>
</protein>